<keyword evidence="3" id="KW-1185">Reference proteome</keyword>
<dbReference type="RefSeq" id="WP_284364979.1">
    <property type="nucleotide sequence ID" value="NZ_BSNI01000002.1"/>
</dbReference>
<dbReference type="Proteomes" id="UP001161405">
    <property type="component" value="Unassembled WGS sequence"/>
</dbReference>
<evidence type="ECO:0008006" key="4">
    <source>
        <dbReference type="Google" id="ProtNLM"/>
    </source>
</evidence>
<evidence type="ECO:0000256" key="1">
    <source>
        <dbReference type="SAM" id="Phobius"/>
    </source>
</evidence>
<evidence type="ECO:0000313" key="2">
    <source>
        <dbReference type="EMBL" id="GLQ18216.1"/>
    </source>
</evidence>
<reference evidence="2" key="2">
    <citation type="submission" date="2023-01" db="EMBL/GenBank/DDBJ databases">
        <title>Draft genome sequence of Maritalea porphyrae strain NBRC 107169.</title>
        <authorList>
            <person name="Sun Q."/>
            <person name="Mori K."/>
        </authorList>
    </citation>
    <scope>NUCLEOTIDE SEQUENCE</scope>
    <source>
        <strain evidence="2">NBRC 107169</strain>
    </source>
</reference>
<accession>A0ABQ5UUX5</accession>
<keyword evidence="1" id="KW-1133">Transmembrane helix</keyword>
<sequence length="130" mass="13480">MAFTARRIRVGARIVASVSLFVGLANALHALGVSGSVSDPVAGYGQMGFAVLTIIACLRLFAAVGLWAYATWGAFLLLFASMIEIVVVGAGVGALIVTPMGFGLSVALLASSVGLLVWRFLNIRAQGKRL</sequence>
<dbReference type="Pfam" id="PF19660">
    <property type="entry name" value="DUF6163"/>
    <property type="match status" value="1"/>
</dbReference>
<dbReference type="EMBL" id="BSNI01000002">
    <property type="protein sequence ID" value="GLQ18216.1"/>
    <property type="molecule type" value="Genomic_DNA"/>
</dbReference>
<keyword evidence="1" id="KW-0472">Membrane</keyword>
<evidence type="ECO:0000313" key="3">
    <source>
        <dbReference type="Proteomes" id="UP001161405"/>
    </source>
</evidence>
<gene>
    <name evidence="2" type="ORF">GCM10007879_24650</name>
</gene>
<reference evidence="2" key="1">
    <citation type="journal article" date="2014" name="Int. J. Syst. Evol. Microbiol.">
        <title>Complete genome of a new Firmicutes species belonging to the dominant human colonic microbiota ('Ruminococcus bicirculans') reveals two chromosomes and a selective capacity to utilize plant glucans.</title>
        <authorList>
            <consortium name="NISC Comparative Sequencing Program"/>
            <person name="Wegmann U."/>
            <person name="Louis P."/>
            <person name="Goesmann A."/>
            <person name="Henrissat B."/>
            <person name="Duncan S.H."/>
            <person name="Flint H.J."/>
        </authorList>
    </citation>
    <scope>NUCLEOTIDE SEQUENCE</scope>
    <source>
        <strain evidence="2">NBRC 107169</strain>
    </source>
</reference>
<organism evidence="2 3">
    <name type="scientific">Maritalea porphyrae</name>
    <dbReference type="NCBI Taxonomy" id="880732"/>
    <lineage>
        <taxon>Bacteria</taxon>
        <taxon>Pseudomonadati</taxon>
        <taxon>Pseudomonadota</taxon>
        <taxon>Alphaproteobacteria</taxon>
        <taxon>Hyphomicrobiales</taxon>
        <taxon>Devosiaceae</taxon>
        <taxon>Maritalea</taxon>
    </lineage>
</organism>
<protein>
    <recommendedName>
        <fullName evidence="4">Phage holin family protein</fullName>
    </recommendedName>
</protein>
<feature type="transmembrane region" description="Helical" evidence="1">
    <location>
        <begin position="75"/>
        <end position="96"/>
    </location>
</feature>
<proteinExistence type="predicted"/>
<comment type="caution">
    <text evidence="2">The sequence shown here is derived from an EMBL/GenBank/DDBJ whole genome shotgun (WGS) entry which is preliminary data.</text>
</comment>
<dbReference type="InterPro" id="IPR046161">
    <property type="entry name" value="DUF6163"/>
</dbReference>
<keyword evidence="1" id="KW-0812">Transmembrane</keyword>
<name>A0ABQ5UUX5_9HYPH</name>
<feature type="transmembrane region" description="Helical" evidence="1">
    <location>
        <begin position="102"/>
        <end position="121"/>
    </location>
</feature>
<feature type="transmembrane region" description="Helical" evidence="1">
    <location>
        <begin position="46"/>
        <end position="68"/>
    </location>
</feature>